<evidence type="ECO:0000256" key="4">
    <source>
        <dbReference type="ARBA" id="ARBA00022490"/>
    </source>
</evidence>
<evidence type="ECO:0000256" key="3">
    <source>
        <dbReference type="ARBA" id="ARBA00022457"/>
    </source>
</evidence>
<feature type="active site" evidence="15">
    <location>
        <position position="105"/>
    </location>
</feature>
<dbReference type="FunFam" id="1.10.150.20:FF:000019">
    <property type="entry name" value="DNA polymerase IV"/>
    <property type="match status" value="1"/>
</dbReference>
<evidence type="ECO:0000256" key="7">
    <source>
        <dbReference type="ARBA" id="ARBA00022705"/>
    </source>
</evidence>
<feature type="site" description="Substrate discrimination" evidence="15">
    <location>
        <position position="14"/>
    </location>
</feature>
<dbReference type="SUPFAM" id="SSF100879">
    <property type="entry name" value="Lesion bypass DNA polymerase (Y-family), little finger domain"/>
    <property type="match status" value="1"/>
</dbReference>
<evidence type="ECO:0000256" key="8">
    <source>
        <dbReference type="ARBA" id="ARBA00022723"/>
    </source>
</evidence>
<keyword evidence="6 15" id="KW-0548">Nucleotidyltransferase</keyword>
<keyword evidence="4 15" id="KW-0963">Cytoplasm</keyword>
<comment type="cofactor">
    <cofactor evidence="15">
        <name>Mg(2+)</name>
        <dbReference type="ChEBI" id="CHEBI:18420"/>
    </cofactor>
    <text evidence="15">Binds 2 magnesium ions per subunit.</text>
</comment>
<dbReference type="Gene3D" id="3.30.1490.100">
    <property type="entry name" value="DNA polymerase, Y-family, little finger domain"/>
    <property type="match status" value="1"/>
</dbReference>
<evidence type="ECO:0000256" key="9">
    <source>
        <dbReference type="ARBA" id="ARBA00022763"/>
    </source>
</evidence>
<dbReference type="CDD" id="cd03586">
    <property type="entry name" value="PolY_Pol_IV_kappa"/>
    <property type="match status" value="1"/>
</dbReference>
<dbReference type="InterPro" id="IPR022880">
    <property type="entry name" value="DNApol_IV"/>
</dbReference>
<evidence type="ECO:0000256" key="5">
    <source>
        <dbReference type="ARBA" id="ARBA00022679"/>
    </source>
</evidence>
<dbReference type="Pfam" id="PF21999">
    <property type="entry name" value="IMS_HHH_1"/>
    <property type="match status" value="1"/>
</dbReference>
<evidence type="ECO:0000256" key="14">
    <source>
        <dbReference type="ARBA" id="ARBA00049244"/>
    </source>
</evidence>
<dbReference type="GO" id="GO:0006261">
    <property type="term" value="P:DNA-templated DNA replication"/>
    <property type="evidence" value="ECO:0007669"/>
    <property type="project" value="UniProtKB-UniRule"/>
</dbReference>
<dbReference type="GO" id="GO:0042276">
    <property type="term" value="P:error-prone translesion synthesis"/>
    <property type="evidence" value="ECO:0007669"/>
    <property type="project" value="TreeGrafter"/>
</dbReference>
<keyword evidence="3 15" id="KW-0515">Mutator protein</keyword>
<dbReference type="InterPro" id="IPR043502">
    <property type="entry name" value="DNA/RNA_pol_sf"/>
</dbReference>
<dbReference type="GO" id="GO:0009432">
    <property type="term" value="P:SOS response"/>
    <property type="evidence" value="ECO:0007669"/>
    <property type="project" value="UniProtKB-ARBA"/>
</dbReference>
<dbReference type="PANTHER" id="PTHR11076:SF33">
    <property type="entry name" value="DNA POLYMERASE KAPPA"/>
    <property type="match status" value="1"/>
</dbReference>
<feature type="domain" description="UmuC" evidence="16">
    <location>
        <begin position="5"/>
        <end position="186"/>
    </location>
</feature>
<evidence type="ECO:0000256" key="13">
    <source>
        <dbReference type="ARBA" id="ARBA00023204"/>
    </source>
</evidence>
<keyword evidence="9 15" id="KW-0227">DNA damage</keyword>
<dbReference type="EMBL" id="VIKR01000002">
    <property type="protein sequence ID" value="TQV75243.1"/>
    <property type="molecule type" value="Genomic_DNA"/>
</dbReference>
<dbReference type="AlphaFoldDB" id="A0A545TDE2"/>
<dbReference type="NCBIfam" id="NF002677">
    <property type="entry name" value="PRK02406.1"/>
    <property type="match status" value="1"/>
</dbReference>
<name>A0A545TDE2_9GAMM</name>
<dbReference type="GO" id="GO:0006281">
    <property type="term" value="P:DNA repair"/>
    <property type="evidence" value="ECO:0007669"/>
    <property type="project" value="UniProtKB-UniRule"/>
</dbReference>
<dbReference type="InterPro" id="IPR017961">
    <property type="entry name" value="DNA_pol_Y-fam_little_finger"/>
</dbReference>
<comment type="function">
    <text evidence="15">Poorly processive, error-prone DNA polymerase involved in untargeted mutagenesis. Copies undamaged DNA at stalled replication forks, which arise in vivo from mismatched or misaligned primer ends. These misaligned primers can be extended by PolIV. Exhibits no 3'-5' exonuclease (proofreading) activity. May be involved in translesional synthesis, in conjunction with the beta clamp from PolIII.</text>
</comment>
<dbReference type="InterPro" id="IPR036775">
    <property type="entry name" value="DNA_pol_Y-fam_lit_finger_sf"/>
</dbReference>
<dbReference type="Gene3D" id="3.30.70.270">
    <property type="match status" value="1"/>
</dbReference>
<evidence type="ECO:0000256" key="6">
    <source>
        <dbReference type="ARBA" id="ARBA00022695"/>
    </source>
</evidence>
<dbReference type="SUPFAM" id="SSF56672">
    <property type="entry name" value="DNA/RNA polymerases"/>
    <property type="match status" value="1"/>
</dbReference>
<dbReference type="Pfam" id="PF11799">
    <property type="entry name" value="IMS_C"/>
    <property type="match status" value="1"/>
</dbReference>
<sequence>MMRKIIHIDMDCFYAAIEQRDDPDLANMPVAVGGSPDGRGVVSTCNYAARRFGVHSAMPAAQARRLCPELIFVKTNMVKYKAESTKIREIFHRYTELVEPLSLDEAYLDVTDSPHCHGSATWIAQSICKDIADETRLTASAGVATTKFLAKVASDWNKPNGIKVVLPEEQMSFIDQLPVKKLYGVGKVMTAKLESMDIFDCKELRQVELNVLIKKFGKTGKYLYDLCRGVDKRQVKPRSDRKSLSVETTFSENLSEWQDCENTLHRLISNLSRRLGKTDKIEKIRKVYVKVKSEKFEIHSAESISIGLDIPLLVRLLKRLREQYPEPIRLMGIGVRFPQTPPKDQYQQIDIPF</sequence>
<dbReference type="Gene3D" id="3.40.1170.60">
    <property type="match status" value="1"/>
</dbReference>
<keyword evidence="7 15" id="KW-0235">DNA replication</keyword>
<dbReference type="HAMAP" id="MF_01113">
    <property type="entry name" value="DNApol_IV"/>
    <property type="match status" value="1"/>
</dbReference>
<evidence type="ECO:0000256" key="12">
    <source>
        <dbReference type="ARBA" id="ARBA00023125"/>
    </source>
</evidence>
<dbReference type="GO" id="GO:0005829">
    <property type="term" value="C:cytosol"/>
    <property type="evidence" value="ECO:0007669"/>
    <property type="project" value="TreeGrafter"/>
</dbReference>
<dbReference type="InterPro" id="IPR050116">
    <property type="entry name" value="DNA_polymerase-Y"/>
</dbReference>
<organism evidence="17 18">
    <name type="scientific">Aliikangiella marina</name>
    <dbReference type="NCBI Taxonomy" id="1712262"/>
    <lineage>
        <taxon>Bacteria</taxon>
        <taxon>Pseudomonadati</taxon>
        <taxon>Pseudomonadota</taxon>
        <taxon>Gammaproteobacteria</taxon>
        <taxon>Oceanospirillales</taxon>
        <taxon>Pleioneaceae</taxon>
        <taxon>Aliikangiella</taxon>
    </lineage>
</organism>
<feature type="binding site" evidence="15">
    <location>
        <position position="9"/>
    </location>
    <ligand>
        <name>Mg(2+)</name>
        <dbReference type="ChEBI" id="CHEBI:18420"/>
    </ligand>
</feature>
<evidence type="ECO:0000256" key="11">
    <source>
        <dbReference type="ARBA" id="ARBA00022932"/>
    </source>
</evidence>
<keyword evidence="18" id="KW-1185">Reference proteome</keyword>
<dbReference type="GO" id="GO:0003684">
    <property type="term" value="F:damaged DNA binding"/>
    <property type="evidence" value="ECO:0007669"/>
    <property type="project" value="InterPro"/>
</dbReference>
<protein>
    <recommendedName>
        <fullName evidence="15">DNA polymerase IV</fullName>
        <shortName evidence="15">Pol IV</shortName>
        <ecNumber evidence="15">2.7.7.7</ecNumber>
    </recommendedName>
</protein>
<accession>A0A545TDE2</accession>
<dbReference type="InterPro" id="IPR053848">
    <property type="entry name" value="IMS_HHH_1"/>
</dbReference>
<dbReference type="Proteomes" id="UP000317839">
    <property type="component" value="Unassembled WGS sequence"/>
</dbReference>
<keyword evidence="5 15" id="KW-0808">Transferase</keyword>
<dbReference type="InterPro" id="IPR043128">
    <property type="entry name" value="Rev_trsase/Diguanyl_cyclase"/>
</dbReference>
<keyword evidence="12 15" id="KW-0238">DNA-binding</keyword>
<dbReference type="OrthoDB" id="9808813at2"/>
<comment type="catalytic activity">
    <reaction evidence="14 15">
        <text>DNA(n) + a 2'-deoxyribonucleoside 5'-triphosphate = DNA(n+1) + diphosphate</text>
        <dbReference type="Rhea" id="RHEA:22508"/>
        <dbReference type="Rhea" id="RHEA-COMP:17339"/>
        <dbReference type="Rhea" id="RHEA-COMP:17340"/>
        <dbReference type="ChEBI" id="CHEBI:33019"/>
        <dbReference type="ChEBI" id="CHEBI:61560"/>
        <dbReference type="ChEBI" id="CHEBI:173112"/>
        <dbReference type="EC" id="2.7.7.7"/>
    </reaction>
</comment>
<evidence type="ECO:0000256" key="2">
    <source>
        <dbReference type="ARBA" id="ARBA00010945"/>
    </source>
</evidence>
<comment type="subunit">
    <text evidence="15">Monomer.</text>
</comment>
<reference evidence="17 18" key="1">
    <citation type="submission" date="2019-06" db="EMBL/GenBank/DDBJ databases">
        <title>Draft genome of Aliikangiella marina GYP-15.</title>
        <authorList>
            <person name="Wang G."/>
        </authorList>
    </citation>
    <scope>NUCLEOTIDE SEQUENCE [LARGE SCALE GENOMIC DNA]</scope>
    <source>
        <strain evidence="17 18">GYP-15</strain>
    </source>
</reference>
<keyword evidence="11 15" id="KW-0239">DNA-directed DNA polymerase</keyword>
<keyword evidence="13 15" id="KW-0234">DNA repair</keyword>
<dbReference type="PANTHER" id="PTHR11076">
    <property type="entry name" value="DNA REPAIR POLYMERASE UMUC / TRANSFERASE FAMILY MEMBER"/>
    <property type="match status" value="1"/>
</dbReference>
<dbReference type="Gene3D" id="1.10.150.20">
    <property type="entry name" value="5' to 3' exonuclease, C-terminal subdomain"/>
    <property type="match status" value="1"/>
</dbReference>
<dbReference type="InterPro" id="IPR001126">
    <property type="entry name" value="UmuC"/>
</dbReference>
<dbReference type="Pfam" id="PF00817">
    <property type="entry name" value="IMS"/>
    <property type="match status" value="1"/>
</dbReference>
<evidence type="ECO:0000313" key="18">
    <source>
        <dbReference type="Proteomes" id="UP000317839"/>
    </source>
</evidence>
<proteinExistence type="inferred from homology"/>
<dbReference type="FunFam" id="3.40.1170.60:FF:000001">
    <property type="entry name" value="DNA polymerase IV"/>
    <property type="match status" value="1"/>
</dbReference>
<feature type="binding site" evidence="15">
    <location>
        <position position="104"/>
    </location>
    <ligand>
        <name>Mg(2+)</name>
        <dbReference type="ChEBI" id="CHEBI:18420"/>
    </ligand>
</feature>
<evidence type="ECO:0000256" key="1">
    <source>
        <dbReference type="ARBA" id="ARBA00004496"/>
    </source>
</evidence>
<comment type="subcellular location">
    <subcellularLocation>
        <location evidence="1 15">Cytoplasm</location>
    </subcellularLocation>
</comment>
<dbReference type="GO" id="GO:0000287">
    <property type="term" value="F:magnesium ion binding"/>
    <property type="evidence" value="ECO:0007669"/>
    <property type="project" value="UniProtKB-UniRule"/>
</dbReference>
<dbReference type="EC" id="2.7.7.7" evidence="15"/>
<keyword evidence="8 15" id="KW-0479">Metal-binding</keyword>
<evidence type="ECO:0000256" key="15">
    <source>
        <dbReference type="HAMAP-Rule" id="MF_01113"/>
    </source>
</evidence>
<evidence type="ECO:0000256" key="10">
    <source>
        <dbReference type="ARBA" id="ARBA00022842"/>
    </source>
</evidence>
<keyword evidence="10 15" id="KW-0460">Magnesium</keyword>
<evidence type="ECO:0000313" key="17">
    <source>
        <dbReference type="EMBL" id="TQV75243.1"/>
    </source>
</evidence>
<comment type="similarity">
    <text evidence="2 15">Belongs to the DNA polymerase type-Y family.</text>
</comment>
<evidence type="ECO:0000259" key="16">
    <source>
        <dbReference type="PROSITE" id="PS50173"/>
    </source>
</evidence>
<dbReference type="GO" id="GO:0003887">
    <property type="term" value="F:DNA-directed DNA polymerase activity"/>
    <property type="evidence" value="ECO:0007669"/>
    <property type="project" value="UniProtKB-UniRule"/>
</dbReference>
<comment type="caution">
    <text evidence="17">The sequence shown here is derived from an EMBL/GenBank/DDBJ whole genome shotgun (WGS) entry which is preliminary data.</text>
</comment>
<gene>
    <name evidence="15 17" type="primary">dinB</name>
    <name evidence="17" type="ORF">FLL45_09920</name>
</gene>
<dbReference type="PROSITE" id="PS50173">
    <property type="entry name" value="UMUC"/>
    <property type="match status" value="1"/>
</dbReference>